<reference evidence="1 2" key="1">
    <citation type="submission" date="2019-05" db="EMBL/GenBank/DDBJ databases">
        <title>Another draft genome of Portunus trituberculatus and its Hox gene families provides insights of decapod evolution.</title>
        <authorList>
            <person name="Jeong J.-H."/>
            <person name="Song I."/>
            <person name="Kim S."/>
            <person name="Choi T."/>
            <person name="Kim D."/>
            <person name="Ryu S."/>
            <person name="Kim W."/>
        </authorList>
    </citation>
    <scope>NUCLEOTIDE SEQUENCE [LARGE SCALE GENOMIC DNA]</scope>
    <source>
        <tissue evidence="1">Muscle</tissue>
    </source>
</reference>
<accession>A0A5B7HH85</accession>
<comment type="caution">
    <text evidence="1">The sequence shown here is derived from an EMBL/GenBank/DDBJ whole genome shotgun (WGS) entry which is preliminary data.</text>
</comment>
<dbReference type="AlphaFoldDB" id="A0A5B7HH85"/>
<name>A0A5B7HH85_PORTR</name>
<protein>
    <submittedName>
        <fullName evidence="1">Uncharacterized protein</fullName>
    </submittedName>
</protein>
<gene>
    <name evidence="1" type="ORF">E2C01_062860</name>
</gene>
<proteinExistence type="predicted"/>
<evidence type="ECO:0000313" key="1">
    <source>
        <dbReference type="EMBL" id="MPC68657.1"/>
    </source>
</evidence>
<organism evidence="1 2">
    <name type="scientific">Portunus trituberculatus</name>
    <name type="common">Swimming crab</name>
    <name type="synonym">Neptunus trituberculatus</name>
    <dbReference type="NCBI Taxonomy" id="210409"/>
    <lineage>
        <taxon>Eukaryota</taxon>
        <taxon>Metazoa</taxon>
        <taxon>Ecdysozoa</taxon>
        <taxon>Arthropoda</taxon>
        <taxon>Crustacea</taxon>
        <taxon>Multicrustacea</taxon>
        <taxon>Malacostraca</taxon>
        <taxon>Eumalacostraca</taxon>
        <taxon>Eucarida</taxon>
        <taxon>Decapoda</taxon>
        <taxon>Pleocyemata</taxon>
        <taxon>Brachyura</taxon>
        <taxon>Eubrachyura</taxon>
        <taxon>Portunoidea</taxon>
        <taxon>Portunidae</taxon>
        <taxon>Portuninae</taxon>
        <taxon>Portunus</taxon>
    </lineage>
</organism>
<evidence type="ECO:0000313" key="2">
    <source>
        <dbReference type="Proteomes" id="UP000324222"/>
    </source>
</evidence>
<sequence>MSKPSIAATRCRLSALCSLCLQSKKVKRCLATTNTASRTRSPLPLDDTLHTVHSEEILAKKKIK</sequence>
<dbReference type="Proteomes" id="UP000324222">
    <property type="component" value="Unassembled WGS sequence"/>
</dbReference>
<keyword evidence="2" id="KW-1185">Reference proteome</keyword>
<dbReference type="EMBL" id="VSRR010028176">
    <property type="protein sequence ID" value="MPC68657.1"/>
    <property type="molecule type" value="Genomic_DNA"/>
</dbReference>